<protein>
    <submittedName>
        <fullName evidence="1">DUF1315 domain-containing protein</fullName>
    </submittedName>
</protein>
<dbReference type="Pfam" id="PF07023">
    <property type="entry name" value="DUF1315"/>
    <property type="match status" value="1"/>
</dbReference>
<organism evidence="1 2">
    <name type="scientific">Idiomarina ramblicola</name>
    <dbReference type="NCBI Taxonomy" id="263724"/>
    <lineage>
        <taxon>Bacteria</taxon>
        <taxon>Pseudomonadati</taxon>
        <taxon>Pseudomonadota</taxon>
        <taxon>Gammaproteobacteria</taxon>
        <taxon>Alteromonadales</taxon>
        <taxon>Idiomarinaceae</taxon>
        <taxon>Idiomarina</taxon>
    </lineage>
</organism>
<evidence type="ECO:0000313" key="1">
    <source>
        <dbReference type="EMBL" id="RUO72974.1"/>
    </source>
</evidence>
<proteinExistence type="predicted"/>
<dbReference type="OrthoDB" id="5616307at2"/>
<dbReference type="EMBL" id="PIQC01000001">
    <property type="protein sequence ID" value="RUO72974.1"/>
    <property type="molecule type" value="Genomic_DNA"/>
</dbReference>
<comment type="caution">
    <text evidence="1">The sequence shown here is derived from an EMBL/GenBank/DDBJ whole genome shotgun (WGS) entry which is preliminary data.</text>
</comment>
<gene>
    <name evidence="1" type="ORF">CWI78_00595</name>
</gene>
<name>A0A432Z4Z9_9GAMM</name>
<dbReference type="RefSeq" id="WP_126779240.1">
    <property type="nucleotide sequence ID" value="NZ_PIQC01000001.1"/>
</dbReference>
<evidence type="ECO:0000313" key="2">
    <source>
        <dbReference type="Proteomes" id="UP000288058"/>
    </source>
</evidence>
<reference evidence="2" key="1">
    <citation type="journal article" date="2018" name="Front. Microbiol.">
        <title>Genome-Based Analysis Reveals the Taxonomy and Diversity of the Family Idiomarinaceae.</title>
        <authorList>
            <person name="Liu Y."/>
            <person name="Lai Q."/>
            <person name="Shao Z."/>
        </authorList>
    </citation>
    <scope>NUCLEOTIDE SEQUENCE [LARGE SCALE GENOMIC DNA]</scope>
    <source>
        <strain evidence="2">R22</strain>
    </source>
</reference>
<dbReference type="AlphaFoldDB" id="A0A432Z4Z9"/>
<keyword evidence="2" id="KW-1185">Reference proteome</keyword>
<dbReference type="InterPro" id="IPR009749">
    <property type="entry name" value="DUF1315"/>
</dbReference>
<dbReference type="Proteomes" id="UP000288058">
    <property type="component" value="Unassembled WGS sequence"/>
</dbReference>
<sequence length="99" mass="11365">MQFDDLIGSMNQEIYQRLVQAVETGRWPDGNKLTDEQRENSIQLVMAYQARYANSEEAFTISSNGEIVTKTKRELKEQFKASSGESIARFKLDQQKGEL</sequence>
<accession>A0A432Z4Z9</accession>